<accession>A0A183D712</accession>
<reference evidence="1" key="1">
    <citation type="submission" date="2016-06" db="UniProtKB">
        <authorList>
            <consortium name="WormBaseParasite"/>
        </authorList>
    </citation>
    <scope>IDENTIFICATION</scope>
</reference>
<name>A0A183D712_9BILA</name>
<organism evidence="1">
    <name type="scientific">Gongylonema pulchrum</name>
    <dbReference type="NCBI Taxonomy" id="637853"/>
    <lineage>
        <taxon>Eukaryota</taxon>
        <taxon>Metazoa</taxon>
        <taxon>Ecdysozoa</taxon>
        <taxon>Nematoda</taxon>
        <taxon>Chromadorea</taxon>
        <taxon>Rhabditida</taxon>
        <taxon>Spirurina</taxon>
        <taxon>Spiruromorpha</taxon>
        <taxon>Spiruroidea</taxon>
        <taxon>Gongylonematidae</taxon>
        <taxon>Gongylonema</taxon>
    </lineage>
</organism>
<dbReference type="PANTHER" id="PTHR21696:SF2">
    <property type="entry name" value="PROTEIN UNC-79 HOMOLOG"/>
    <property type="match status" value="1"/>
</dbReference>
<dbReference type="PANTHER" id="PTHR21696">
    <property type="entry name" value="PROTEIN UNC-79 HOMOLOG"/>
    <property type="match status" value="1"/>
</dbReference>
<sequence length="136" mass="15007">LTKAIVSELVQALKFKCDMNEHNYMTIVDLILQDAGENVSEEIADDQYNTAACDAVRPHLFDIIEFISDLHVLTKVKKITNLDNIGGDIKSSLSQVVAVEMSRSSLRDSRTVVPTLLNSCSLMGVCCFVHVFASTE</sequence>
<dbReference type="WBParaSite" id="GPUH_0000451001-mRNA-1">
    <property type="protein sequence ID" value="GPUH_0000451001-mRNA-1"/>
    <property type="gene ID" value="GPUH_0000451001"/>
</dbReference>
<proteinExistence type="predicted"/>
<protein>
    <submittedName>
        <fullName evidence="1">FANCI_S4 domain-containing protein</fullName>
    </submittedName>
</protein>
<dbReference type="AlphaFoldDB" id="A0A183D712"/>
<evidence type="ECO:0000313" key="1">
    <source>
        <dbReference type="WBParaSite" id="GPUH_0000451001-mRNA-1"/>
    </source>
</evidence>
<dbReference type="InterPro" id="IPR024855">
    <property type="entry name" value="UNC79"/>
</dbReference>